<organism evidence="3 4">
    <name type="scientific">Dactylosporangium maewongense</name>
    <dbReference type="NCBI Taxonomy" id="634393"/>
    <lineage>
        <taxon>Bacteria</taxon>
        <taxon>Bacillati</taxon>
        <taxon>Actinomycetota</taxon>
        <taxon>Actinomycetes</taxon>
        <taxon>Micromonosporales</taxon>
        <taxon>Micromonosporaceae</taxon>
        <taxon>Dactylosporangium</taxon>
    </lineage>
</organism>
<keyword evidence="1" id="KW-0677">Repeat</keyword>
<dbReference type="RefSeq" id="WP_344498854.1">
    <property type="nucleotide sequence ID" value="NZ_BAAAQD010000001.1"/>
</dbReference>
<dbReference type="Pfam" id="PF02861">
    <property type="entry name" value="Clp_N"/>
    <property type="match status" value="1"/>
</dbReference>
<comment type="caution">
    <text evidence="3">The sequence shown here is derived from an EMBL/GenBank/DDBJ whole genome shotgun (WGS) entry which is preliminary data.</text>
</comment>
<dbReference type="Gene3D" id="1.10.1780.10">
    <property type="entry name" value="Clp, N-terminal domain"/>
    <property type="match status" value="1"/>
</dbReference>
<evidence type="ECO:0000313" key="4">
    <source>
        <dbReference type="Proteomes" id="UP001501470"/>
    </source>
</evidence>
<proteinExistence type="predicted"/>
<dbReference type="InterPro" id="IPR036628">
    <property type="entry name" value="Clp_N_dom_sf"/>
</dbReference>
<evidence type="ECO:0000259" key="2">
    <source>
        <dbReference type="PROSITE" id="PS51903"/>
    </source>
</evidence>
<evidence type="ECO:0000256" key="1">
    <source>
        <dbReference type="PROSITE-ProRule" id="PRU01251"/>
    </source>
</evidence>
<sequence>MPEFGSDVVQSLIAAGRPWPMSGGPIDAGALLWAAEGGTGESAAMHQALRRLRKTPGWGGQPPESVDDPLVRDFDAADPVALLLREADHLAGAQRVTKSERPPAQWRESAVSGLRAALDEAREAGVAHVGRVHVLAGVLRSPGAATHGLPADPADRAELAAVIRADPCWREPGRPNRPAVAMLEGHRELADRAGFAGWRDRRFRLEHRQRDRYGTGTASILLWEAMRQAARLGDGPVTSAHLLLGAAGMAAQLRAADLHLRPAVQPFNAALDVLTTHGVTLDRAVSAMPDARVADLAVVPRGRAQLVIWFPGPGWTAEAVDAVDRAVALAHDAGHGETGSSHLTVAALDADGTAARLVRALGADPGDVRDDVARTLP</sequence>
<gene>
    <name evidence="3" type="ORF">GCM10009827_004100</name>
</gene>
<feature type="domain" description="Clp R" evidence="2">
    <location>
        <begin position="310"/>
        <end position="377"/>
    </location>
</feature>
<protein>
    <recommendedName>
        <fullName evidence="2">Clp R domain-containing protein</fullName>
    </recommendedName>
</protein>
<reference evidence="4" key="1">
    <citation type="journal article" date="2019" name="Int. J. Syst. Evol. Microbiol.">
        <title>The Global Catalogue of Microorganisms (GCM) 10K type strain sequencing project: providing services to taxonomists for standard genome sequencing and annotation.</title>
        <authorList>
            <consortium name="The Broad Institute Genomics Platform"/>
            <consortium name="The Broad Institute Genome Sequencing Center for Infectious Disease"/>
            <person name="Wu L."/>
            <person name="Ma J."/>
        </authorList>
    </citation>
    <scope>NUCLEOTIDE SEQUENCE [LARGE SCALE GENOMIC DNA]</scope>
    <source>
        <strain evidence="4">JCM 15933</strain>
    </source>
</reference>
<keyword evidence="4" id="KW-1185">Reference proteome</keyword>
<dbReference type="SUPFAM" id="SSF81923">
    <property type="entry name" value="Double Clp-N motif"/>
    <property type="match status" value="1"/>
</dbReference>
<dbReference type="InterPro" id="IPR004176">
    <property type="entry name" value="Clp_R_N"/>
</dbReference>
<evidence type="ECO:0000313" key="3">
    <source>
        <dbReference type="EMBL" id="GAA1499911.1"/>
    </source>
</evidence>
<accession>A0ABP4K9E8</accession>
<dbReference type="Proteomes" id="UP001501470">
    <property type="component" value="Unassembled WGS sequence"/>
</dbReference>
<name>A0ABP4K9E8_9ACTN</name>
<dbReference type="EMBL" id="BAAAQD010000001">
    <property type="protein sequence ID" value="GAA1499911.1"/>
    <property type="molecule type" value="Genomic_DNA"/>
</dbReference>
<dbReference type="PROSITE" id="PS51903">
    <property type="entry name" value="CLP_R"/>
    <property type="match status" value="1"/>
</dbReference>